<evidence type="ECO:0000256" key="10">
    <source>
        <dbReference type="SAM" id="Phobius"/>
    </source>
</evidence>
<comment type="caution">
    <text evidence="12">The sequence shown here is derived from an EMBL/GenBank/DDBJ whole genome shotgun (WGS) entry which is preliminary data.</text>
</comment>
<feature type="transmembrane region" description="Helical" evidence="10">
    <location>
        <begin position="165"/>
        <end position="187"/>
    </location>
</feature>
<dbReference type="PRINTS" id="PR00237">
    <property type="entry name" value="GPCRRHODOPSN"/>
</dbReference>
<evidence type="ECO:0000256" key="8">
    <source>
        <dbReference type="ARBA" id="ARBA00023224"/>
    </source>
</evidence>
<feature type="transmembrane region" description="Helical" evidence="10">
    <location>
        <begin position="85"/>
        <end position="109"/>
    </location>
</feature>
<dbReference type="PROSITE" id="PS00237">
    <property type="entry name" value="G_PROTEIN_RECEP_F1_1"/>
    <property type="match status" value="1"/>
</dbReference>
<evidence type="ECO:0000256" key="3">
    <source>
        <dbReference type="ARBA" id="ARBA00022692"/>
    </source>
</evidence>
<dbReference type="PANTHER" id="PTHR24235">
    <property type="entry name" value="NEUROPEPTIDE Y RECEPTOR"/>
    <property type="match status" value="1"/>
</dbReference>
<organism evidence="12 13">
    <name type="scientific">Ditylenchus destructor</name>
    <dbReference type="NCBI Taxonomy" id="166010"/>
    <lineage>
        <taxon>Eukaryota</taxon>
        <taxon>Metazoa</taxon>
        <taxon>Ecdysozoa</taxon>
        <taxon>Nematoda</taxon>
        <taxon>Chromadorea</taxon>
        <taxon>Rhabditida</taxon>
        <taxon>Tylenchina</taxon>
        <taxon>Tylenchomorpha</taxon>
        <taxon>Sphaerularioidea</taxon>
        <taxon>Anguinidae</taxon>
        <taxon>Anguininae</taxon>
        <taxon>Ditylenchus</taxon>
    </lineage>
</organism>
<evidence type="ECO:0000256" key="1">
    <source>
        <dbReference type="ARBA" id="ARBA00004141"/>
    </source>
</evidence>
<keyword evidence="4 10" id="KW-1133">Transmembrane helix</keyword>
<evidence type="ECO:0000256" key="2">
    <source>
        <dbReference type="ARBA" id="ARBA00010663"/>
    </source>
</evidence>
<gene>
    <name evidence="12" type="ORF">DdX_02202</name>
</gene>
<comment type="similarity">
    <text evidence="2 9">Belongs to the G-protein coupled receptor 1 family.</text>
</comment>
<proteinExistence type="inferred from homology"/>
<dbReference type="PROSITE" id="PS50262">
    <property type="entry name" value="G_PROTEIN_RECEP_F1_2"/>
    <property type="match status" value="1"/>
</dbReference>
<feature type="transmembrane region" description="Helical" evidence="10">
    <location>
        <begin position="255"/>
        <end position="276"/>
    </location>
</feature>
<keyword evidence="3 9" id="KW-0812">Transmembrane</keyword>
<feature type="transmembrane region" description="Helical" evidence="10">
    <location>
        <begin position="121"/>
        <end position="145"/>
    </location>
</feature>
<dbReference type="EMBL" id="JAKKPZ010000002">
    <property type="protein sequence ID" value="KAI1725541.1"/>
    <property type="molecule type" value="Genomic_DNA"/>
</dbReference>
<keyword evidence="7 9" id="KW-0675">Receptor</keyword>
<dbReference type="InterPro" id="IPR017452">
    <property type="entry name" value="GPCR_Rhodpsn_7TM"/>
</dbReference>
<sequence length="490" mass="54370">MNNSGGLSSAAAAEPNFANGSSILTAVPGQTQNSMGMASGASPTPATEVRSCEQWSVLFEKLNHYFREDDILQGSEHSSVQLGNLIIVAYSLAIAFGAIGNLLTMVAVLRSSQMRTVRNFFILNLALSDFFICTVTAPITLYTVLYMFWPFGTALCKIVGSLQGFNIFLSTFSIAAIALDRYVLVIFPTKRERQHNLSILFFSLIWLISIMLALPLFVASDLGRIFEDKKCGISLFLCHEQNERWQQMPLINKEVYTVGVLFVQYAFPLSSIVFVYSRIARRMGARFANRNHSLQPSANHAINTTVNTTAVMIKEDGSGNGTTKTALTAANCEKQLNQRRKSLADRYRRTNFLLIAIVCVFGIAWLPLNIFHLVNTFRLAQSFSVPTFALCHVTAIVSACLNPVSYAFFNQAFRNEFATIFNKLGVLWLYDQIVGFKAHFKTAKGSRTASDSLRKLDVNMNGTLLKHENDVTMPVDNASNNDTVTNLNAF</sequence>
<comment type="subcellular location">
    <subcellularLocation>
        <location evidence="1">Membrane</location>
        <topology evidence="1">Multi-pass membrane protein</topology>
    </subcellularLocation>
</comment>
<dbReference type="GO" id="GO:0016020">
    <property type="term" value="C:membrane"/>
    <property type="evidence" value="ECO:0007669"/>
    <property type="project" value="UniProtKB-SubCell"/>
</dbReference>
<evidence type="ECO:0000256" key="7">
    <source>
        <dbReference type="ARBA" id="ARBA00023170"/>
    </source>
</evidence>
<dbReference type="InterPro" id="IPR000611">
    <property type="entry name" value="NPY_rcpt"/>
</dbReference>
<keyword evidence="13" id="KW-1185">Reference proteome</keyword>
<dbReference type="PRINTS" id="PR01012">
    <property type="entry name" value="NRPEPTIDEYR"/>
</dbReference>
<feature type="transmembrane region" description="Helical" evidence="10">
    <location>
        <begin position="383"/>
        <end position="409"/>
    </location>
</feature>
<dbReference type="AlphaFoldDB" id="A0AAD4NH76"/>
<dbReference type="InterPro" id="IPR000276">
    <property type="entry name" value="GPCR_Rhodpsn"/>
</dbReference>
<dbReference type="Gene3D" id="1.20.1070.10">
    <property type="entry name" value="Rhodopsin 7-helix transmembrane proteins"/>
    <property type="match status" value="1"/>
</dbReference>
<feature type="transmembrane region" description="Helical" evidence="10">
    <location>
        <begin position="199"/>
        <end position="218"/>
    </location>
</feature>
<keyword evidence="8 9" id="KW-0807">Transducer</keyword>
<dbReference type="SUPFAM" id="SSF81321">
    <property type="entry name" value="Family A G protein-coupled receptor-like"/>
    <property type="match status" value="1"/>
</dbReference>
<feature type="domain" description="G-protein coupled receptors family 1 profile" evidence="11">
    <location>
        <begin position="100"/>
        <end position="406"/>
    </location>
</feature>
<dbReference type="CDD" id="cd15203">
    <property type="entry name" value="7tmA_NPYR-like"/>
    <property type="match status" value="1"/>
</dbReference>
<evidence type="ECO:0000313" key="13">
    <source>
        <dbReference type="Proteomes" id="UP001201812"/>
    </source>
</evidence>
<feature type="transmembrane region" description="Helical" evidence="10">
    <location>
        <begin position="350"/>
        <end position="371"/>
    </location>
</feature>
<evidence type="ECO:0000256" key="5">
    <source>
        <dbReference type="ARBA" id="ARBA00023040"/>
    </source>
</evidence>
<reference evidence="12" key="1">
    <citation type="submission" date="2022-01" db="EMBL/GenBank/DDBJ databases">
        <title>Genome Sequence Resource for Two Populations of Ditylenchus destructor, the Migratory Endoparasitic Phytonematode.</title>
        <authorList>
            <person name="Zhang H."/>
            <person name="Lin R."/>
            <person name="Xie B."/>
        </authorList>
    </citation>
    <scope>NUCLEOTIDE SEQUENCE</scope>
    <source>
        <strain evidence="12">BazhouSP</strain>
    </source>
</reference>
<name>A0AAD4NH76_9BILA</name>
<dbReference type="GO" id="GO:0004983">
    <property type="term" value="F:neuropeptide Y receptor activity"/>
    <property type="evidence" value="ECO:0007669"/>
    <property type="project" value="InterPro"/>
</dbReference>
<evidence type="ECO:0000259" key="11">
    <source>
        <dbReference type="PROSITE" id="PS50262"/>
    </source>
</evidence>
<evidence type="ECO:0000256" key="4">
    <source>
        <dbReference type="ARBA" id="ARBA00022989"/>
    </source>
</evidence>
<protein>
    <submittedName>
        <fullName evidence="12">7 transmembrane receptor (Rhodopsin family) domain-containing protein</fullName>
    </submittedName>
</protein>
<dbReference type="Pfam" id="PF00001">
    <property type="entry name" value="7tm_1"/>
    <property type="match status" value="1"/>
</dbReference>
<accession>A0AAD4NH76</accession>
<dbReference type="Proteomes" id="UP001201812">
    <property type="component" value="Unassembled WGS sequence"/>
</dbReference>
<evidence type="ECO:0000256" key="9">
    <source>
        <dbReference type="RuleBase" id="RU000688"/>
    </source>
</evidence>
<keyword evidence="5 9" id="KW-0297">G-protein coupled receptor</keyword>
<dbReference type="PANTHER" id="PTHR24235:SF12">
    <property type="entry name" value="G-PROTEIN COUPLED RECEPTORS FAMILY 1 PROFILE DOMAIN-CONTAINING PROTEIN"/>
    <property type="match status" value="1"/>
</dbReference>
<evidence type="ECO:0000313" key="12">
    <source>
        <dbReference type="EMBL" id="KAI1725541.1"/>
    </source>
</evidence>
<keyword evidence="6 10" id="KW-0472">Membrane</keyword>
<evidence type="ECO:0000256" key="6">
    <source>
        <dbReference type="ARBA" id="ARBA00023136"/>
    </source>
</evidence>